<reference evidence="3 4" key="1">
    <citation type="submission" date="2018-08" db="EMBL/GenBank/DDBJ databases">
        <title>Sequencing the genomes of 1000 actinobacteria strains.</title>
        <authorList>
            <person name="Klenk H.-P."/>
        </authorList>
    </citation>
    <scope>NUCLEOTIDE SEQUENCE [LARGE SCALE GENOMIC DNA]</scope>
    <source>
        <strain evidence="3 4">DSM 22967</strain>
    </source>
</reference>
<dbReference type="PANTHER" id="PTHR32097:SF17">
    <property type="entry name" value="CAMP-BINDING PROTEIN 1-RELATED"/>
    <property type="match status" value="1"/>
</dbReference>
<evidence type="ECO:0000256" key="1">
    <source>
        <dbReference type="SAM" id="MobiDB-lite"/>
    </source>
</evidence>
<feature type="compositionally biased region" description="Pro residues" evidence="1">
    <location>
        <begin position="249"/>
        <end position="273"/>
    </location>
</feature>
<evidence type="ECO:0000313" key="3">
    <source>
        <dbReference type="EMBL" id="REF29129.1"/>
    </source>
</evidence>
<dbReference type="PANTHER" id="PTHR32097">
    <property type="entry name" value="CAMP-BINDING PROTEIN 1-RELATED"/>
    <property type="match status" value="1"/>
</dbReference>
<sequence>MTAVELARGQNAPLASTRLTATVELPAAADLSALLLTADAKVRGDSDIVFYNQPEGPGVRCVPPSAGQPWQLHLDLAAVPAEIAKVRVVTSLDEAGRTFGSLPTAPVARVSSADGTPVAQATLDGLTTEAIVVAVEFYRRDTAWKIRAVGQGYGGGLADLLRDHGVDVADEPAPAAPTPTAAAPTAPAHQPTPPAHQAAPQTAQAAPSPQPAPVPPSAPTAPAGMPPAPVQSGLSGRPRTTPPELHRPQTPPPPAPAHPHDPYAPGPAAPPPADNSSLTRGRPVNLSKGQSVNLRKDDGSSLSLVRMGLGWDPVQRGGLLSRRTAEIDLDASAILLAGNDIVDLVFYNRLMSADGSVRHAGDNRTGAGDGDDEVIMIDLPRVPVHVTSVVLVVTSYEGHTFQMVQNAFCRLIDEAGRAGELVRYQLSGGDATTGMVMAALRRTDAGWRMEAIGEAAQARVPQELFPMMNRFAR</sequence>
<gene>
    <name evidence="3" type="ORF">DFJ65_0061</name>
</gene>
<feature type="region of interest" description="Disordered" evidence="1">
    <location>
        <begin position="168"/>
        <end position="297"/>
    </location>
</feature>
<dbReference type="AlphaFoldDB" id="A0A3D9UIH4"/>
<feature type="domain" description="TerD" evidence="2">
    <location>
        <begin position="284"/>
        <end position="458"/>
    </location>
</feature>
<feature type="domain" description="TerD" evidence="2">
    <location>
        <begin position="27"/>
        <end position="164"/>
    </location>
</feature>
<feature type="compositionally biased region" description="Pro residues" evidence="1">
    <location>
        <begin position="208"/>
        <end position="229"/>
    </location>
</feature>
<dbReference type="RefSeq" id="WP_115921283.1">
    <property type="nucleotide sequence ID" value="NZ_QTUA01000001.1"/>
</dbReference>
<dbReference type="InterPro" id="IPR003325">
    <property type="entry name" value="TerD"/>
</dbReference>
<evidence type="ECO:0000313" key="4">
    <source>
        <dbReference type="Proteomes" id="UP000256253"/>
    </source>
</evidence>
<dbReference type="Proteomes" id="UP000256253">
    <property type="component" value="Unassembled WGS sequence"/>
</dbReference>
<dbReference type="CDD" id="cd06974">
    <property type="entry name" value="TerD_like"/>
    <property type="match status" value="2"/>
</dbReference>
<keyword evidence="4" id="KW-1185">Reference proteome</keyword>
<dbReference type="OrthoDB" id="56224at2"/>
<organism evidence="3 4">
    <name type="scientific">Calidifontibacter indicus</name>
    <dbReference type="NCBI Taxonomy" id="419650"/>
    <lineage>
        <taxon>Bacteria</taxon>
        <taxon>Bacillati</taxon>
        <taxon>Actinomycetota</taxon>
        <taxon>Actinomycetes</taxon>
        <taxon>Micrococcales</taxon>
        <taxon>Dermacoccaceae</taxon>
        <taxon>Calidifontibacter</taxon>
    </lineage>
</organism>
<protein>
    <submittedName>
        <fullName evidence="3">Stress response protein SCP2</fullName>
    </submittedName>
</protein>
<evidence type="ECO:0000259" key="2">
    <source>
        <dbReference type="Pfam" id="PF02342"/>
    </source>
</evidence>
<comment type="caution">
    <text evidence="3">The sequence shown here is derived from an EMBL/GenBank/DDBJ whole genome shotgun (WGS) entry which is preliminary data.</text>
</comment>
<dbReference type="Pfam" id="PF02342">
    <property type="entry name" value="TerD"/>
    <property type="match status" value="2"/>
</dbReference>
<proteinExistence type="predicted"/>
<dbReference type="EMBL" id="QTUA01000001">
    <property type="protein sequence ID" value="REF29129.1"/>
    <property type="molecule type" value="Genomic_DNA"/>
</dbReference>
<dbReference type="Gene3D" id="2.60.60.30">
    <property type="entry name" value="sav2460 like domains"/>
    <property type="match status" value="2"/>
</dbReference>
<dbReference type="InterPro" id="IPR051324">
    <property type="entry name" value="Stress/Tellurium_Resist"/>
</dbReference>
<accession>A0A3D9UIH4</accession>
<feature type="compositionally biased region" description="Low complexity" evidence="1">
    <location>
        <begin position="178"/>
        <end position="207"/>
    </location>
</feature>
<name>A0A3D9UIH4_9MICO</name>